<feature type="region of interest" description="Disordered" evidence="1">
    <location>
        <begin position="280"/>
        <end position="342"/>
    </location>
</feature>
<keyword evidence="4" id="KW-1185">Reference proteome</keyword>
<name>M2WJR1_DOTSN</name>
<reference evidence="4" key="1">
    <citation type="journal article" date="2012" name="PLoS Genet.">
        <title>The genomes of the fungal plant pathogens Cladosporium fulvum and Dothistroma septosporum reveal adaptation to different hosts and lifestyles but also signatures of common ancestry.</title>
        <authorList>
            <person name="de Wit P.J.G.M."/>
            <person name="van der Burgt A."/>
            <person name="Oekmen B."/>
            <person name="Stergiopoulos I."/>
            <person name="Abd-Elsalam K.A."/>
            <person name="Aerts A.L."/>
            <person name="Bahkali A.H."/>
            <person name="Beenen H.G."/>
            <person name="Chettri P."/>
            <person name="Cox M.P."/>
            <person name="Datema E."/>
            <person name="de Vries R.P."/>
            <person name="Dhillon B."/>
            <person name="Ganley A.R."/>
            <person name="Griffiths S.A."/>
            <person name="Guo Y."/>
            <person name="Hamelin R.C."/>
            <person name="Henrissat B."/>
            <person name="Kabir M.S."/>
            <person name="Jashni M.K."/>
            <person name="Kema G."/>
            <person name="Klaubauf S."/>
            <person name="Lapidus A."/>
            <person name="Levasseur A."/>
            <person name="Lindquist E."/>
            <person name="Mehrabi R."/>
            <person name="Ohm R.A."/>
            <person name="Owen T.J."/>
            <person name="Salamov A."/>
            <person name="Schwelm A."/>
            <person name="Schijlen E."/>
            <person name="Sun H."/>
            <person name="van den Burg H.A."/>
            <person name="van Ham R.C.H.J."/>
            <person name="Zhang S."/>
            <person name="Goodwin S.B."/>
            <person name="Grigoriev I.V."/>
            <person name="Collemare J."/>
            <person name="Bradshaw R.E."/>
        </authorList>
    </citation>
    <scope>NUCLEOTIDE SEQUENCE [LARGE SCALE GENOMIC DNA]</scope>
    <source>
        <strain evidence="4">NZE10 / CBS 128990</strain>
    </source>
</reference>
<feature type="region of interest" description="Disordered" evidence="1">
    <location>
        <begin position="642"/>
        <end position="700"/>
    </location>
</feature>
<protein>
    <submittedName>
        <fullName evidence="3">Uncharacterized protein</fullName>
    </submittedName>
</protein>
<evidence type="ECO:0000256" key="1">
    <source>
        <dbReference type="SAM" id="MobiDB-lite"/>
    </source>
</evidence>
<dbReference type="AlphaFoldDB" id="M2WJR1"/>
<evidence type="ECO:0000256" key="2">
    <source>
        <dbReference type="SAM" id="SignalP"/>
    </source>
</evidence>
<evidence type="ECO:0000313" key="3">
    <source>
        <dbReference type="EMBL" id="EME39203.1"/>
    </source>
</evidence>
<feature type="compositionally biased region" description="Gly residues" evidence="1">
    <location>
        <begin position="314"/>
        <end position="329"/>
    </location>
</feature>
<proteinExistence type="predicted"/>
<gene>
    <name evidence="3" type="ORF">DOTSEDRAFT_83036</name>
</gene>
<reference evidence="3 4" key="2">
    <citation type="journal article" date="2012" name="PLoS Pathog.">
        <title>Diverse lifestyles and strategies of plant pathogenesis encoded in the genomes of eighteen Dothideomycetes fungi.</title>
        <authorList>
            <person name="Ohm R.A."/>
            <person name="Feau N."/>
            <person name="Henrissat B."/>
            <person name="Schoch C.L."/>
            <person name="Horwitz B.A."/>
            <person name="Barry K.W."/>
            <person name="Condon B.J."/>
            <person name="Copeland A.C."/>
            <person name="Dhillon B."/>
            <person name="Glaser F."/>
            <person name="Hesse C.N."/>
            <person name="Kosti I."/>
            <person name="LaButti K."/>
            <person name="Lindquist E.A."/>
            <person name="Lucas S."/>
            <person name="Salamov A.A."/>
            <person name="Bradshaw R.E."/>
            <person name="Ciuffetti L."/>
            <person name="Hamelin R.C."/>
            <person name="Kema G.H.J."/>
            <person name="Lawrence C."/>
            <person name="Scott J.A."/>
            <person name="Spatafora J.W."/>
            <person name="Turgeon B.G."/>
            <person name="de Wit P.J.G.M."/>
            <person name="Zhong S."/>
            <person name="Goodwin S.B."/>
            <person name="Grigoriev I.V."/>
        </authorList>
    </citation>
    <scope>NUCLEOTIDE SEQUENCE [LARGE SCALE GENOMIC DNA]</scope>
    <source>
        <strain evidence="4">NZE10 / CBS 128990</strain>
    </source>
</reference>
<feature type="chain" id="PRO_5004028873" evidence="2">
    <location>
        <begin position="24"/>
        <end position="722"/>
    </location>
</feature>
<dbReference type="Proteomes" id="UP000016933">
    <property type="component" value="Unassembled WGS sequence"/>
</dbReference>
<dbReference type="HOGENOM" id="CLU_383101_0_0_1"/>
<sequence>MHPLQHGMALSLAVLLLAGPGDAVLPAPVDDERFKDFYTQGCSLMLQMTSEEPNPEYQLDWDSDFLFRAGWHMTKETIALEVRDELNVLAGWAAPRIPGQTTRGSVVLRNFLHDPKLTLFQSTSPITGDRYRFAQSTENRIVVIWQQPVNNDDITEQQNHPDLVHLSDLVNAEWCRFKHVRPSRVPPNFSCGPPVVYLVKDISQPHETSSVIRHCLQKDHGLDAVPMWSNAVTFHSALTASTHSLRPKMLKAFRGSSSTILSMMWTVNKFDDVAKKMLRENTQAETQPRTENDRRPVIPHPMRGTYNPLLNPGQVGGHGDSAGQGGSSGQGDSTIPRRAPRFYANGPILDGSTLGAGETAPQSSTLDPTRFRDYVAFGCWLERQCFGNIQQNEHYQKGLGSNKGLEAKGWVQSTITNVNGEYFAFMNGWKAESPVATASTPYLKFVDDNTITSRSWTNANDQVKYACIYSEKFRFGEIRKEAAYASVLQSELQDSAGAYLSDLLFHDWTHRKEASNGAGDGSPKYFLIREIQGPASDLNLFRHCLKTLHNLDHYPTWPGYAAFPMGTDCFHAMLAAHNIESIPFFLMAHKRHATRQPVLKSILAFQIQDDKFPSILLWTGAIMDKVVQDYAANMACPQDSPGHNFPYPGIGRHSRKRLSQGSTTHDDNAGEGSSTGHSHGRIASRGSDNDGNDKGSPLTDQDIADRLAKINWVSSCGCDPSP</sequence>
<dbReference type="EMBL" id="KB446545">
    <property type="protein sequence ID" value="EME39203.1"/>
    <property type="molecule type" value="Genomic_DNA"/>
</dbReference>
<organism evidence="3 4">
    <name type="scientific">Dothistroma septosporum (strain NZE10 / CBS 128990)</name>
    <name type="common">Red band needle blight fungus</name>
    <name type="synonym">Mycosphaerella pini</name>
    <dbReference type="NCBI Taxonomy" id="675120"/>
    <lineage>
        <taxon>Eukaryota</taxon>
        <taxon>Fungi</taxon>
        <taxon>Dikarya</taxon>
        <taxon>Ascomycota</taxon>
        <taxon>Pezizomycotina</taxon>
        <taxon>Dothideomycetes</taxon>
        <taxon>Dothideomycetidae</taxon>
        <taxon>Mycosphaerellales</taxon>
        <taxon>Mycosphaerellaceae</taxon>
        <taxon>Dothistroma</taxon>
    </lineage>
</organism>
<evidence type="ECO:0000313" key="4">
    <source>
        <dbReference type="Proteomes" id="UP000016933"/>
    </source>
</evidence>
<feature type="signal peptide" evidence="2">
    <location>
        <begin position="1"/>
        <end position="23"/>
    </location>
</feature>
<keyword evidence="2" id="KW-0732">Signal</keyword>
<accession>M2WJR1</accession>